<dbReference type="eggNOG" id="KOG0269">
    <property type="taxonomic scope" value="Eukaryota"/>
</dbReference>
<reference evidence="15 16" key="1">
    <citation type="journal article" date="2009" name="Nature">
        <title>Evolution of pathogenicity and sexual reproduction in eight Candida genomes.</title>
        <authorList>
            <person name="Butler G."/>
            <person name="Rasmussen M.D."/>
            <person name="Lin M.F."/>
            <person name="Santos M.A."/>
            <person name="Sakthikumar S."/>
            <person name="Munro C.A."/>
            <person name="Rheinbay E."/>
            <person name="Grabherr M."/>
            <person name="Forche A."/>
            <person name="Reedy J.L."/>
            <person name="Agrafioti I."/>
            <person name="Arnaud M.B."/>
            <person name="Bates S."/>
            <person name="Brown A.J."/>
            <person name="Brunke S."/>
            <person name="Costanzo M.C."/>
            <person name="Fitzpatrick D.A."/>
            <person name="de Groot P.W."/>
            <person name="Harris D."/>
            <person name="Hoyer L.L."/>
            <person name="Hube B."/>
            <person name="Klis F.M."/>
            <person name="Kodira C."/>
            <person name="Lennard N."/>
            <person name="Logue M.E."/>
            <person name="Martin R."/>
            <person name="Neiman A.M."/>
            <person name="Nikolaou E."/>
            <person name="Quail M.A."/>
            <person name="Quinn J."/>
            <person name="Santos M.C."/>
            <person name="Schmitzberger F.F."/>
            <person name="Sherlock G."/>
            <person name="Shah P."/>
            <person name="Silverstein K.A."/>
            <person name="Skrzypek M.S."/>
            <person name="Soll D."/>
            <person name="Staggs R."/>
            <person name="Stansfield I."/>
            <person name="Stumpf M.P."/>
            <person name="Sudbery P.E."/>
            <person name="Srikantha T."/>
            <person name="Zeng Q."/>
            <person name="Berman J."/>
            <person name="Berriman M."/>
            <person name="Heitman J."/>
            <person name="Gow N.A."/>
            <person name="Lorenz M.C."/>
            <person name="Birren B.W."/>
            <person name="Kellis M."/>
            <person name="Cuomo C.A."/>
        </authorList>
    </citation>
    <scope>NUCLEOTIDE SEQUENCE [LARGE SCALE GENOMIC DNA]</scope>
    <source>
        <strain evidence="16">ATCC 6260 / CBS 566 / DSM 6381 / JCM 1539 / NBRC 10279 / NRRL Y-324</strain>
    </source>
</reference>
<dbReference type="EMBL" id="CH408162">
    <property type="protein sequence ID" value="EDK41622.2"/>
    <property type="molecule type" value="Genomic_DNA"/>
</dbReference>
<proteinExistence type="inferred from homology"/>
<dbReference type="VEuPathDB" id="FungiDB:PGUG_05720"/>
<keyword evidence="6 12" id="KW-0853">WD repeat</keyword>
<evidence type="ECO:0000256" key="3">
    <source>
        <dbReference type="ARBA" id="ARBA00008863"/>
    </source>
</evidence>
<feature type="region of interest" description="Disordered" evidence="13">
    <location>
        <begin position="443"/>
        <end position="488"/>
    </location>
</feature>
<dbReference type="FunCoup" id="A5DR19">
    <property type="interactions" value="127"/>
</dbReference>
<dbReference type="HOGENOM" id="CLU_366418_0_0_1"/>
<dbReference type="Gene3D" id="2.130.10.10">
    <property type="entry name" value="YVTN repeat-like/Quinoprotein amine dehydrogenase"/>
    <property type="match status" value="1"/>
</dbReference>
<dbReference type="OrthoDB" id="60955at2759"/>
<dbReference type="AlphaFoldDB" id="A5DR19"/>
<dbReference type="GO" id="GO:0061700">
    <property type="term" value="C:GATOR2 complex"/>
    <property type="evidence" value="ECO:0007669"/>
    <property type="project" value="TreeGrafter"/>
</dbReference>
<dbReference type="InterPro" id="IPR036322">
    <property type="entry name" value="WD40_repeat_dom_sf"/>
</dbReference>
<dbReference type="InterPro" id="IPR049566">
    <property type="entry name" value="WDR59_RTC1-like_RING_Znf"/>
</dbReference>
<dbReference type="PROSITE" id="PS50089">
    <property type="entry name" value="ZF_RING_2"/>
    <property type="match status" value="1"/>
</dbReference>
<dbReference type="GO" id="GO:0016239">
    <property type="term" value="P:positive regulation of macroautophagy"/>
    <property type="evidence" value="ECO:0007669"/>
    <property type="project" value="TreeGrafter"/>
</dbReference>
<dbReference type="InterPro" id="IPR037590">
    <property type="entry name" value="WDR24"/>
</dbReference>
<dbReference type="GO" id="GO:0005829">
    <property type="term" value="C:cytosol"/>
    <property type="evidence" value="ECO:0007669"/>
    <property type="project" value="TreeGrafter"/>
</dbReference>
<evidence type="ECO:0000259" key="14">
    <source>
        <dbReference type="PROSITE" id="PS50089"/>
    </source>
</evidence>
<evidence type="ECO:0000256" key="7">
    <source>
        <dbReference type="ARBA" id="ARBA00022723"/>
    </source>
</evidence>
<keyword evidence="8" id="KW-0677">Repeat</keyword>
<evidence type="ECO:0000256" key="1">
    <source>
        <dbReference type="ARBA" id="ARBA00002738"/>
    </source>
</evidence>
<dbReference type="Pfam" id="PF00400">
    <property type="entry name" value="WD40"/>
    <property type="match status" value="2"/>
</dbReference>
<dbReference type="SUPFAM" id="SSF50978">
    <property type="entry name" value="WD40 repeat-like"/>
    <property type="match status" value="1"/>
</dbReference>
<evidence type="ECO:0000256" key="10">
    <source>
        <dbReference type="ARBA" id="ARBA00022833"/>
    </source>
</evidence>
<evidence type="ECO:0000256" key="12">
    <source>
        <dbReference type="PROSITE-ProRule" id="PRU00221"/>
    </source>
</evidence>
<evidence type="ECO:0000256" key="5">
    <source>
        <dbReference type="ARBA" id="ARBA00022554"/>
    </source>
</evidence>
<evidence type="ECO:0000313" key="16">
    <source>
        <dbReference type="Proteomes" id="UP000001997"/>
    </source>
</evidence>
<feature type="domain" description="RING-type" evidence="14">
    <location>
        <begin position="713"/>
        <end position="753"/>
    </location>
</feature>
<accession>A5DR19</accession>
<evidence type="ECO:0000256" key="2">
    <source>
        <dbReference type="ARBA" id="ARBA00004116"/>
    </source>
</evidence>
<evidence type="ECO:0000256" key="11">
    <source>
        <dbReference type="PROSITE-ProRule" id="PRU00175"/>
    </source>
</evidence>
<dbReference type="InterPro" id="IPR019775">
    <property type="entry name" value="WD40_repeat_CS"/>
</dbReference>
<dbReference type="GO" id="GO:1904263">
    <property type="term" value="P:positive regulation of TORC1 signaling"/>
    <property type="evidence" value="ECO:0007669"/>
    <property type="project" value="TreeGrafter"/>
</dbReference>
<comment type="function">
    <text evidence="1">May be involved in a process influencing telomere capping.</text>
</comment>
<keyword evidence="7" id="KW-0479">Metal-binding</keyword>
<feature type="compositionally biased region" description="Polar residues" evidence="13">
    <location>
        <begin position="528"/>
        <end position="545"/>
    </location>
</feature>
<dbReference type="SMART" id="SM00320">
    <property type="entry name" value="WD40"/>
    <property type="match status" value="3"/>
</dbReference>
<feature type="compositionally biased region" description="Low complexity" evidence="13">
    <location>
        <begin position="464"/>
        <end position="473"/>
    </location>
</feature>
<sequence length="761" mass="85089">MLRYHCERETSCLSQLNFGVQGGNHHVVLGGKNTLKLLVLSQDQRQILRDINLLDSRSKLNNINTIKTNENKIACGLTSGSIALYGTRNNGKTYPLQRLNDHKRCINSLDFPDTNSLISGSQDGTIKLWDLRSPAGHASVTLVSGPHADPVRACQHSPHAPARNKLTILSVHDSGTLHKYDLRMSNQPCRRWNFHTGPALSLSIHPTAEYVLTGSRDHKICVCSYNETSTMPEVTVNTFGPVMKVRWSPYESDADFNTPDLYRYDFACSYLNEVPTIAVYNLRRKFIARELVSTSSDRPFQNFLWAQNPEGRRKLWTITKSNLFMAHDLDDSANVSKPLEQMPSTAVSLSANNLSFVSNSKSDFEAPDVHTSPSVHPVTLPIHDNHSVVAENYLYNVPDGFDIPTVCEFNSNVAQNAGRLRDAHTWRIIGAGFGIETSYVEPEPVDPVADESQSSESELNFGNSSSTSTTHYGGSSGRSRSDLGISKSTSSSNLIDLIKQHRNSSMSLSESPAKRESFTKNIRPLSESFASETTDPPSLRKQSSMPLIANDPDTKLPLRRASSVRPLSTVEESQLSKVLSNLPLQNRSEPWQSKSLVTAALDYSTSQGDLVLACALTLLFYDRYKYSKGFEPWACKERIAQYIDVLHQWRLFSVASAVINSVPKDLEELRALKEVDLRFFCCFCDKVILNENKNKHDFGYWYCDSCSRQQPNCVYCHEPCHGLNVVRSLKCGHRGHFGCLKQWFVEEGNSECPGGCVMQLE</sequence>
<dbReference type="PROSITE" id="PS00678">
    <property type="entry name" value="WD_REPEATS_1"/>
    <property type="match status" value="1"/>
</dbReference>
<feature type="region of interest" description="Disordered" evidence="13">
    <location>
        <begin position="503"/>
        <end position="554"/>
    </location>
</feature>
<keyword evidence="5" id="KW-0926">Vacuole</keyword>
<dbReference type="InterPro" id="IPR015943">
    <property type="entry name" value="WD40/YVTN_repeat-like_dom_sf"/>
</dbReference>
<keyword evidence="16" id="KW-1185">Reference proteome</keyword>
<dbReference type="InterPro" id="IPR001680">
    <property type="entry name" value="WD40_rpt"/>
</dbReference>
<feature type="repeat" description="WD" evidence="12">
    <location>
        <begin position="99"/>
        <end position="133"/>
    </location>
</feature>
<dbReference type="PROSITE" id="PS50294">
    <property type="entry name" value="WD_REPEATS_REGION"/>
    <property type="match status" value="1"/>
</dbReference>
<evidence type="ECO:0000256" key="4">
    <source>
        <dbReference type="ARBA" id="ARBA00015098"/>
    </source>
</evidence>
<evidence type="ECO:0000256" key="8">
    <source>
        <dbReference type="ARBA" id="ARBA00022737"/>
    </source>
</evidence>
<evidence type="ECO:0000256" key="9">
    <source>
        <dbReference type="ARBA" id="ARBA00022771"/>
    </source>
</evidence>
<dbReference type="Proteomes" id="UP000001997">
    <property type="component" value="Unassembled WGS sequence"/>
</dbReference>
<name>A5DR19_PICGU</name>
<feature type="compositionally biased region" description="Polar residues" evidence="13">
    <location>
        <begin position="451"/>
        <end position="463"/>
    </location>
</feature>
<dbReference type="OMA" id="EPMWLIS"/>
<evidence type="ECO:0000256" key="13">
    <source>
        <dbReference type="SAM" id="MobiDB-lite"/>
    </source>
</evidence>
<keyword evidence="9 11" id="KW-0863">Zinc-finger</keyword>
<dbReference type="STRING" id="294746.A5DR19"/>
<organism evidence="15 16">
    <name type="scientific">Meyerozyma guilliermondii (strain ATCC 6260 / CBS 566 / DSM 6381 / JCM 1539 / NBRC 10279 / NRRL Y-324)</name>
    <name type="common">Yeast</name>
    <name type="synonym">Candida guilliermondii</name>
    <dbReference type="NCBI Taxonomy" id="294746"/>
    <lineage>
        <taxon>Eukaryota</taxon>
        <taxon>Fungi</taxon>
        <taxon>Dikarya</taxon>
        <taxon>Ascomycota</taxon>
        <taxon>Saccharomycotina</taxon>
        <taxon>Pichiomycetes</taxon>
        <taxon>Debaryomycetaceae</taxon>
        <taxon>Meyerozyma</taxon>
    </lineage>
</organism>
<dbReference type="Pfam" id="PF17120">
    <property type="entry name" value="zf-RING_16"/>
    <property type="match status" value="1"/>
</dbReference>
<dbReference type="RefSeq" id="XP_001481957.2">
    <property type="nucleotide sequence ID" value="XM_001481907.1"/>
</dbReference>
<evidence type="ECO:0000313" key="15">
    <source>
        <dbReference type="EMBL" id="EDK41622.2"/>
    </source>
</evidence>
<dbReference type="KEGG" id="pgu:PGUG_05720"/>
<dbReference type="GO" id="GO:0008270">
    <property type="term" value="F:zinc ion binding"/>
    <property type="evidence" value="ECO:0007669"/>
    <property type="project" value="UniProtKB-KW"/>
</dbReference>
<keyword evidence="10" id="KW-0862">Zinc</keyword>
<dbReference type="InterPro" id="IPR001841">
    <property type="entry name" value="Znf_RING"/>
</dbReference>
<dbReference type="PROSITE" id="PS50082">
    <property type="entry name" value="WD_REPEATS_2"/>
    <property type="match status" value="1"/>
</dbReference>
<dbReference type="GO" id="GO:0005774">
    <property type="term" value="C:vacuolar membrane"/>
    <property type="evidence" value="ECO:0007669"/>
    <property type="project" value="TreeGrafter"/>
</dbReference>
<protein>
    <recommendedName>
        <fullName evidence="4">Restriction of telomere capping protein 1</fullName>
    </recommendedName>
</protein>
<comment type="similarity">
    <text evidence="3">Belongs to the WD repeat RTC1 family.</text>
</comment>
<dbReference type="InParanoid" id="A5DR19"/>
<gene>
    <name evidence="15" type="ORF">PGUG_05720</name>
</gene>
<comment type="subcellular location">
    <subcellularLocation>
        <location evidence="2">Vacuole</location>
    </subcellularLocation>
</comment>
<dbReference type="PANTHER" id="PTHR46200">
    <property type="entry name" value="GATOR COMPLEX PROTEIN WDR24"/>
    <property type="match status" value="1"/>
</dbReference>
<dbReference type="PANTHER" id="PTHR46200:SF1">
    <property type="entry name" value="GATOR COMPLEX PROTEIN WDR24"/>
    <property type="match status" value="1"/>
</dbReference>
<evidence type="ECO:0000256" key="6">
    <source>
        <dbReference type="ARBA" id="ARBA00022574"/>
    </source>
</evidence>
<dbReference type="GeneID" id="5123758"/>